<comment type="caution">
    <text evidence="4">The sequence shown here is derived from an EMBL/GenBank/DDBJ whole genome shotgun (WGS) entry which is preliminary data.</text>
</comment>
<evidence type="ECO:0008006" key="6">
    <source>
        <dbReference type="Google" id="ProtNLM"/>
    </source>
</evidence>
<keyword evidence="3" id="KW-0472">Membrane</keyword>
<feature type="coiled-coil region" evidence="1">
    <location>
        <begin position="632"/>
        <end position="703"/>
    </location>
</feature>
<protein>
    <recommendedName>
        <fullName evidence="6">DUF4175 family protein</fullName>
    </recommendedName>
</protein>
<feature type="transmembrane region" description="Helical" evidence="3">
    <location>
        <begin position="156"/>
        <end position="175"/>
    </location>
</feature>
<name>A0A3A4RCQ2_9BACT</name>
<feature type="region of interest" description="Disordered" evidence="2">
    <location>
        <begin position="1034"/>
        <end position="1063"/>
    </location>
</feature>
<feature type="transmembrane region" description="Helical" evidence="3">
    <location>
        <begin position="55"/>
        <end position="81"/>
    </location>
</feature>
<keyword evidence="3" id="KW-1133">Transmembrane helix</keyword>
<evidence type="ECO:0000313" key="4">
    <source>
        <dbReference type="EMBL" id="RJP59331.1"/>
    </source>
</evidence>
<feature type="transmembrane region" description="Helical" evidence="3">
    <location>
        <begin position="25"/>
        <end position="49"/>
    </location>
</feature>
<keyword evidence="3" id="KW-0812">Transmembrane</keyword>
<evidence type="ECO:0000313" key="5">
    <source>
        <dbReference type="Proteomes" id="UP000266426"/>
    </source>
</evidence>
<feature type="compositionally biased region" description="Basic and acidic residues" evidence="2">
    <location>
        <begin position="1034"/>
        <end position="1052"/>
    </location>
</feature>
<feature type="compositionally biased region" description="Polar residues" evidence="2">
    <location>
        <begin position="751"/>
        <end position="763"/>
    </location>
</feature>
<organism evidence="4 5">
    <name type="scientific">Candidatus Auribacter fodinae</name>
    <dbReference type="NCBI Taxonomy" id="2093366"/>
    <lineage>
        <taxon>Bacteria</taxon>
        <taxon>Pseudomonadati</taxon>
        <taxon>Candidatus Auribacterota</taxon>
        <taxon>Candidatus Auribacteria</taxon>
        <taxon>Candidatus Auribacterales</taxon>
        <taxon>Candidatus Auribacteraceae</taxon>
        <taxon>Candidatus Auribacter</taxon>
    </lineage>
</organism>
<reference evidence="4 5" key="1">
    <citation type="journal article" date="2017" name="ISME J.">
        <title>Energy and carbon metabolisms in a deep terrestrial subsurface fluid microbial community.</title>
        <authorList>
            <person name="Momper L."/>
            <person name="Jungbluth S.P."/>
            <person name="Lee M.D."/>
            <person name="Amend J.P."/>
        </authorList>
    </citation>
    <scope>NUCLEOTIDE SEQUENCE [LARGE SCALE GENOMIC DNA]</scope>
    <source>
        <strain evidence="4">SURF_26</strain>
    </source>
</reference>
<gene>
    <name evidence="4" type="ORF">C4541_06280</name>
</gene>
<sequence length="1102" mass="124286">MNDDNDITTLVNRYRNRCITHLAGIAVRLLIIAVILFVSLCVPITYLLGASGKTLILSALAPVAVIGFAAWKMCIIPYASIASLLRTARMADTVSGTFNGGLVSAFQFIHDPPYISDFKLSNELAQAHITDIARRMPQPAEVCAWFADKHPNPSSYWLYILGALVLPVLIFSNFYSEAFYNTYRGLFDPLPKETSFLAVRPGSVTVIKGADLTVKAVWQGTDASLPMITLNPESARQSTHPMIRTSALMCEYTIARITADMEYVVARQSVSSPRYTISTVQQPVIESHTVTYTYPEYTGWEAQSEKRAQFNDITALKGTTITITCTSALPVKEGLLLFSAPDNFIPMTVNATESSVSFVLLNEDTYSIKLIDEHGQENTRVVPPRLIPQPDRPPEVHILSPEHSIEMPKEMRVQIKYSAADDIQLGSVSLHWSVEVTFTQITLHETIAATQTEDGYDWDLTALRLSPGQTVRYFVRAEDTLPAPDGPQATDSAIHEIVFPSLAQLYQRKTEVFDSPTESISQMLEQQAHMLEQLSSIEQSVRQSESLSWSDSQQLESILSNQLSMNESLRQEASQLKQQLEDLDVAQDILDTYQDIQNLLDNLLPDDLKEKLKQLQDQLRQSQDFAAIRKQLAETRMNMTEYRESLERALELLKNLSVQNKVQELYDAAAEALNNQETLDELLNAAEHDMKQLQQKAESQDKMLNTLDQGMDSLAEDTESLNEDIAAEIEALRQWLKHENMLEMLQKMMQEHQSGNTSSSQARSGKLKQSLSSLQNSLKDMLRQMKGKSYLLNKIVESITRILRLSNELDDVSLALNQNQGKNSAENIQQAKKLYYIQQELKRISLTGKEIASELTFIEPDMYTRLNTISQELESQNEKVFKRGDRNAVAVIVLARANLNTVAGDWVALLETLSKMQMQGEGGGMPQPDLQNFFDQLNAMANQQEGLNQKTENMLGSPMAMTAQQYMTQLAAEQKMLADAMAKLTESVKGQNRVLGSLNDLPGAMKDISDQLRNGQVTPELINRQQQIHTRMLEAEKSLRTREKSKERKSDTAKQPFQGRDIKELDLEQPLQDRIQRLDRAIVPYDYRDLVDNYFMLLKKER</sequence>
<accession>A0A3A4RCQ2</accession>
<evidence type="ECO:0000256" key="3">
    <source>
        <dbReference type="SAM" id="Phobius"/>
    </source>
</evidence>
<feature type="region of interest" description="Disordered" evidence="2">
    <location>
        <begin position="749"/>
        <end position="770"/>
    </location>
</feature>
<dbReference type="EMBL" id="QZJZ01000051">
    <property type="protein sequence ID" value="RJP59331.1"/>
    <property type="molecule type" value="Genomic_DNA"/>
</dbReference>
<dbReference type="Proteomes" id="UP000266426">
    <property type="component" value="Unassembled WGS sequence"/>
</dbReference>
<dbReference type="AlphaFoldDB" id="A0A3A4RCQ2"/>
<evidence type="ECO:0000256" key="2">
    <source>
        <dbReference type="SAM" id="MobiDB-lite"/>
    </source>
</evidence>
<keyword evidence="1" id="KW-0175">Coiled coil</keyword>
<evidence type="ECO:0000256" key="1">
    <source>
        <dbReference type="SAM" id="Coils"/>
    </source>
</evidence>
<proteinExistence type="predicted"/>
<feature type="coiled-coil region" evidence="1">
    <location>
        <begin position="559"/>
        <end position="586"/>
    </location>
</feature>